<evidence type="ECO:0000313" key="2">
    <source>
        <dbReference type="EMBL" id="SNS33598.1"/>
    </source>
</evidence>
<organism evidence="2 3">
    <name type="scientific">Dokdonia pacifica</name>
    <dbReference type="NCBI Taxonomy" id="1627892"/>
    <lineage>
        <taxon>Bacteria</taxon>
        <taxon>Pseudomonadati</taxon>
        <taxon>Bacteroidota</taxon>
        <taxon>Flavobacteriia</taxon>
        <taxon>Flavobacteriales</taxon>
        <taxon>Flavobacteriaceae</taxon>
        <taxon>Dokdonia</taxon>
    </lineage>
</organism>
<dbReference type="Gene3D" id="2.60.450.10">
    <property type="entry name" value="Lipopolysaccharide (LPS) transport protein A like domain"/>
    <property type="match status" value="1"/>
</dbReference>
<reference evidence="2 3" key="1">
    <citation type="submission" date="2017-06" db="EMBL/GenBank/DDBJ databases">
        <authorList>
            <person name="Kim H.J."/>
            <person name="Triplett B.A."/>
        </authorList>
    </citation>
    <scope>NUCLEOTIDE SEQUENCE [LARGE SCALE GENOMIC DNA]</scope>
    <source>
        <strain evidence="2 3">DSM 25597</strain>
    </source>
</reference>
<gene>
    <name evidence="2" type="ORF">SAMN06265376_11196</name>
</gene>
<keyword evidence="1" id="KW-1133">Transmembrane helix</keyword>
<accession>A0A239DNX8</accession>
<feature type="transmembrane region" description="Helical" evidence="1">
    <location>
        <begin position="6"/>
        <end position="24"/>
    </location>
</feature>
<keyword evidence="3" id="KW-1185">Reference proteome</keyword>
<dbReference type="GO" id="GO:0005886">
    <property type="term" value="C:plasma membrane"/>
    <property type="evidence" value="ECO:0007669"/>
    <property type="project" value="InterPro"/>
</dbReference>
<proteinExistence type="predicted"/>
<dbReference type="InterPro" id="IPR010664">
    <property type="entry name" value="LipoPS_assembly_LptC-rel"/>
</dbReference>
<name>A0A239DNX8_9FLAO</name>
<dbReference type="InterPro" id="IPR026265">
    <property type="entry name" value="LptC"/>
</dbReference>
<dbReference type="GO" id="GO:0015221">
    <property type="term" value="F:lipopolysaccharide transmembrane transporter activity"/>
    <property type="evidence" value="ECO:0007669"/>
    <property type="project" value="InterPro"/>
</dbReference>
<sequence>MIKRTTTYIVYLVTAFAVTLCFSCKGKGEEIRKMRIKSDAAIAEGTGINLKYTDSGKVTAHLKTPLLKDFSNASFPYEEFPEGVEVTFIDDDGKENIITSKYAIRYKNTNLIDLQQDVTLFTSDSVTLNAQQLYWDQSSNWIFTDQPYTLITADGSRNDGDLFDSNKDFTNFVSLNNVSKQYVKETTEDQ</sequence>
<dbReference type="AlphaFoldDB" id="A0A239DNX8"/>
<keyword evidence="1" id="KW-0472">Membrane</keyword>
<dbReference type="NCBIfam" id="TIGR04409">
    <property type="entry name" value="LptC_YrbK"/>
    <property type="match status" value="1"/>
</dbReference>
<keyword evidence="1" id="KW-0812">Transmembrane</keyword>
<dbReference type="Proteomes" id="UP000198379">
    <property type="component" value="Unassembled WGS sequence"/>
</dbReference>
<evidence type="ECO:0000256" key="1">
    <source>
        <dbReference type="SAM" id="Phobius"/>
    </source>
</evidence>
<dbReference type="EMBL" id="FZNY01000011">
    <property type="protein sequence ID" value="SNS33598.1"/>
    <property type="molecule type" value="Genomic_DNA"/>
</dbReference>
<dbReference type="RefSeq" id="WP_089373847.1">
    <property type="nucleotide sequence ID" value="NZ_BMEP01000008.1"/>
</dbReference>
<protein>
    <submittedName>
        <fullName evidence="2">LPS export ABC transporter protein LptC</fullName>
    </submittedName>
</protein>
<dbReference type="Pfam" id="PF06835">
    <property type="entry name" value="LptC"/>
    <property type="match status" value="1"/>
</dbReference>
<dbReference type="OrthoDB" id="1427074at2"/>
<evidence type="ECO:0000313" key="3">
    <source>
        <dbReference type="Proteomes" id="UP000198379"/>
    </source>
</evidence>